<dbReference type="GO" id="GO:0000028">
    <property type="term" value="P:ribosomal small subunit assembly"/>
    <property type="evidence" value="ECO:0007669"/>
    <property type="project" value="TreeGrafter"/>
</dbReference>
<dbReference type="SUPFAM" id="SSF54570">
    <property type="entry name" value="Ribosomal protein S19"/>
    <property type="match status" value="1"/>
</dbReference>
<keyword evidence="6" id="KW-0699">rRNA-binding</keyword>
<evidence type="ECO:0000256" key="3">
    <source>
        <dbReference type="ARBA" id="ARBA00022980"/>
    </source>
</evidence>
<accession>A0A8T3UZD2</accession>
<organism evidence="8 9">
    <name type="scientific">Candidatus Acidifodinimicrobium mancum</name>
    <dbReference type="NCBI Taxonomy" id="2898728"/>
    <lineage>
        <taxon>Archaea</taxon>
        <taxon>Candidatus Parvarchaeota</taxon>
        <taxon>Candidatus Acidifodinimicrobiaceae</taxon>
        <taxon>Candidatus Acidifodinimicrobium</taxon>
    </lineage>
</organism>
<name>A0A8T3UZD2_9ARCH</name>
<dbReference type="GO" id="GO:0022627">
    <property type="term" value="C:cytosolic small ribosomal subunit"/>
    <property type="evidence" value="ECO:0007669"/>
    <property type="project" value="UniProtKB-UniRule"/>
</dbReference>
<dbReference type="GO" id="GO:0003735">
    <property type="term" value="F:structural constituent of ribosome"/>
    <property type="evidence" value="ECO:0007669"/>
    <property type="project" value="UniProtKB-UniRule"/>
</dbReference>
<dbReference type="AlphaFoldDB" id="A0A8T3UZD2"/>
<dbReference type="Pfam" id="PF00203">
    <property type="entry name" value="Ribosomal_S19"/>
    <property type="match status" value="1"/>
</dbReference>
<gene>
    <name evidence="6" type="primary">rps19p</name>
    <name evidence="8" type="ORF">IHE50_01510</name>
</gene>
<evidence type="ECO:0000256" key="5">
    <source>
        <dbReference type="ARBA" id="ARBA00035163"/>
    </source>
</evidence>
<dbReference type="EMBL" id="JADFAQ010000022">
    <property type="protein sequence ID" value="MBE5728075.1"/>
    <property type="molecule type" value="Genomic_DNA"/>
</dbReference>
<comment type="function">
    <text evidence="1 6">Protein S19 forms a complex with S13 that binds strongly to the 16S ribosomal RNA.</text>
</comment>
<dbReference type="Gene3D" id="3.30.860.10">
    <property type="entry name" value="30s Ribosomal Protein S19, Chain A"/>
    <property type="match status" value="1"/>
</dbReference>
<evidence type="ECO:0000313" key="9">
    <source>
        <dbReference type="Proteomes" id="UP000763484"/>
    </source>
</evidence>
<dbReference type="InterPro" id="IPR002222">
    <property type="entry name" value="Ribosomal_uS19"/>
</dbReference>
<dbReference type="HAMAP" id="MF_00531">
    <property type="entry name" value="Ribosomal_uS19"/>
    <property type="match status" value="1"/>
</dbReference>
<dbReference type="PRINTS" id="PR00975">
    <property type="entry name" value="RIBOSOMALS19"/>
</dbReference>
<comment type="caution">
    <text evidence="8">The sequence shown here is derived from an EMBL/GenBank/DDBJ whole genome shotgun (WGS) entry which is preliminary data.</text>
</comment>
<dbReference type="PANTHER" id="PTHR11880:SF2">
    <property type="entry name" value="SMALL RIBOSOMAL SUBUNIT PROTEIN US19"/>
    <property type="match status" value="1"/>
</dbReference>
<evidence type="ECO:0000256" key="2">
    <source>
        <dbReference type="ARBA" id="ARBA00007345"/>
    </source>
</evidence>
<dbReference type="NCBIfam" id="TIGR01025">
    <property type="entry name" value="uS19_arch"/>
    <property type="match status" value="1"/>
</dbReference>
<sequence>MEEFKFKSKSVEDLSKMPVNQLASVVNSSLRRRMKRGFTDQQKKLIEKVEKAKKNGKPIKTHLREMFILPSFVGITINVHNGKEFVPVAIKPDMVFHRLGEFAITVKQVRHGTPGLSATRSSSFVPIK</sequence>
<dbReference type="GO" id="GO:0006412">
    <property type="term" value="P:translation"/>
    <property type="evidence" value="ECO:0007669"/>
    <property type="project" value="UniProtKB-UniRule"/>
</dbReference>
<dbReference type="InterPro" id="IPR005713">
    <property type="entry name" value="Ribosomal_uS19_euk/arc"/>
</dbReference>
<evidence type="ECO:0000256" key="1">
    <source>
        <dbReference type="ARBA" id="ARBA00003239"/>
    </source>
</evidence>
<dbReference type="PIRSF" id="PIRSF002144">
    <property type="entry name" value="Ribosomal_S19"/>
    <property type="match status" value="1"/>
</dbReference>
<evidence type="ECO:0000256" key="6">
    <source>
        <dbReference type="HAMAP-Rule" id="MF_00531"/>
    </source>
</evidence>
<dbReference type="Proteomes" id="UP000763484">
    <property type="component" value="Unassembled WGS sequence"/>
</dbReference>
<dbReference type="InterPro" id="IPR023575">
    <property type="entry name" value="Ribosomal_uS19_SF"/>
</dbReference>
<keyword evidence="6" id="KW-0694">RNA-binding</keyword>
<evidence type="ECO:0000256" key="4">
    <source>
        <dbReference type="ARBA" id="ARBA00023274"/>
    </source>
</evidence>
<dbReference type="GO" id="GO:0019843">
    <property type="term" value="F:rRNA binding"/>
    <property type="evidence" value="ECO:0007669"/>
    <property type="project" value="UniProtKB-UniRule"/>
</dbReference>
<dbReference type="PANTHER" id="PTHR11880">
    <property type="entry name" value="RIBOSOMAL PROTEIN S19P FAMILY MEMBER"/>
    <property type="match status" value="1"/>
</dbReference>
<keyword evidence="3 6" id="KW-0689">Ribosomal protein</keyword>
<proteinExistence type="inferred from homology"/>
<evidence type="ECO:0000313" key="8">
    <source>
        <dbReference type="EMBL" id="MBE5728075.1"/>
    </source>
</evidence>
<dbReference type="NCBIfam" id="NF003121">
    <property type="entry name" value="PRK04038.1"/>
    <property type="match status" value="1"/>
</dbReference>
<keyword evidence="4 6" id="KW-0687">Ribonucleoprotein</keyword>
<comment type="similarity">
    <text evidence="2 6 7">Belongs to the universal ribosomal protein uS19 family.</text>
</comment>
<reference evidence="8 9" key="1">
    <citation type="submission" date="2020-09" db="EMBL/GenBank/DDBJ databases">
        <title>Genomic characterization of a novel Parvarchaeota family in acid mine drainage sediments.</title>
        <authorList>
            <person name="Luo Z.-H."/>
        </authorList>
    </citation>
    <scope>NUCLEOTIDE SEQUENCE [LARGE SCALE GENOMIC DNA]</scope>
    <source>
        <strain evidence="8">TL1-5_bins.178</strain>
    </source>
</reference>
<evidence type="ECO:0000256" key="7">
    <source>
        <dbReference type="RuleBase" id="RU003485"/>
    </source>
</evidence>
<protein>
    <recommendedName>
        <fullName evidence="5 6">Small ribosomal subunit protein uS19</fullName>
    </recommendedName>
</protein>